<name>A0A9D1SZP9_9FIRM</name>
<evidence type="ECO:0000256" key="2">
    <source>
        <dbReference type="ARBA" id="ARBA00018672"/>
    </source>
</evidence>
<feature type="binding site" evidence="15">
    <location>
        <position position="11"/>
    </location>
    <ligand>
        <name>Ca(2+)</name>
        <dbReference type="ChEBI" id="CHEBI:29108"/>
    </ligand>
</feature>
<dbReference type="EMBL" id="DVOF01000147">
    <property type="protein sequence ID" value="HIV02948.1"/>
    <property type="molecule type" value="Genomic_DNA"/>
</dbReference>
<evidence type="ECO:0000256" key="13">
    <source>
        <dbReference type="ARBA" id="ARBA00024867"/>
    </source>
</evidence>
<evidence type="ECO:0000256" key="3">
    <source>
        <dbReference type="ARBA" id="ARBA00022490"/>
    </source>
</evidence>
<evidence type="ECO:0000256" key="1">
    <source>
        <dbReference type="ARBA" id="ARBA00004496"/>
    </source>
</evidence>
<keyword evidence="6 14" id="KW-0106">Calcium</keyword>
<dbReference type="AlphaFoldDB" id="A0A9D1SZP9"/>
<evidence type="ECO:0000256" key="4">
    <source>
        <dbReference type="ARBA" id="ARBA00022491"/>
    </source>
</evidence>
<dbReference type="GO" id="GO:0051606">
    <property type="term" value="P:detection of stimulus"/>
    <property type="evidence" value="ECO:0007669"/>
    <property type="project" value="UniProtKB-UniRule"/>
</dbReference>
<dbReference type="SUPFAM" id="SSF46894">
    <property type="entry name" value="C-terminal effector domain of the bipartite response regulators"/>
    <property type="match status" value="1"/>
</dbReference>
<dbReference type="InterPro" id="IPR016032">
    <property type="entry name" value="Sig_transdc_resp-reg_C-effctor"/>
</dbReference>
<keyword evidence="3 14" id="KW-0963">Cytoplasm</keyword>
<dbReference type="NCBIfam" id="TIGR02875">
    <property type="entry name" value="spore_0_A"/>
    <property type="match status" value="1"/>
</dbReference>
<organism evidence="18 19">
    <name type="scientific">Candidatus Aphodoplasma excrementigallinarum</name>
    <dbReference type="NCBI Taxonomy" id="2840673"/>
    <lineage>
        <taxon>Bacteria</taxon>
        <taxon>Bacillati</taxon>
        <taxon>Bacillota</taxon>
        <taxon>Clostridia</taxon>
        <taxon>Eubacteriales</taxon>
        <taxon>Candidatus Aphodoplasma</taxon>
    </lineage>
</organism>
<evidence type="ECO:0000313" key="18">
    <source>
        <dbReference type="EMBL" id="HIV02948.1"/>
    </source>
</evidence>
<keyword evidence="12 14" id="KW-0804">Transcription</keyword>
<dbReference type="GO" id="GO:0030435">
    <property type="term" value="P:sporulation resulting in formation of a cellular spore"/>
    <property type="evidence" value="ECO:0007669"/>
    <property type="project" value="UniProtKB-UniRule"/>
</dbReference>
<feature type="modified residue" description="4-aspartylphosphate" evidence="16">
    <location>
        <position position="57"/>
    </location>
</feature>
<evidence type="ECO:0000256" key="7">
    <source>
        <dbReference type="ARBA" id="ARBA00022969"/>
    </source>
</evidence>
<dbReference type="GO" id="GO:0003700">
    <property type="term" value="F:DNA-binding transcription factor activity"/>
    <property type="evidence" value="ECO:0007669"/>
    <property type="project" value="InterPro"/>
</dbReference>
<protein>
    <recommendedName>
        <fullName evidence="2 14">Stage 0 sporulation protein A homolog</fullName>
    </recommendedName>
</protein>
<evidence type="ECO:0000256" key="5">
    <source>
        <dbReference type="ARBA" id="ARBA00022553"/>
    </source>
</evidence>
<dbReference type="PROSITE" id="PS50110">
    <property type="entry name" value="RESPONSE_REGULATORY"/>
    <property type="match status" value="1"/>
</dbReference>
<dbReference type="InterPro" id="IPR012052">
    <property type="entry name" value="Spore_0_A"/>
</dbReference>
<dbReference type="Gene3D" id="1.10.10.10">
    <property type="entry name" value="Winged helix-like DNA-binding domain superfamily/Winged helix DNA-binding domain"/>
    <property type="match status" value="1"/>
</dbReference>
<keyword evidence="9 14" id="KW-0805">Transcription regulation</keyword>
<dbReference type="InterPro" id="IPR050595">
    <property type="entry name" value="Bact_response_regulator"/>
</dbReference>
<feature type="domain" description="Response regulatory" evidence="17">
    <location>
        <begin position="6"/>
        <end position="124"/>
    </location>
</feature>
<evidence type="ECO:0000313" key="19">
    <source>
        <dbReference type="Proteomes" id="UP000886743"/>
    </source>
</evidence>
<dbReference type="Pfam" id="PF00072">
    <property type="entry name" value="Response_reg"/>
    <property type="match status" value="1"/>
</dbReference>
<dbReference type="Gene3D" id="3.40.50.2300">
    <property type="match status" value="1"/>
</dbReference>
<keyword evidence="10 14" id="KW-0238">DNA-binding</keyword>
<dbReference type="PANTHER" id="PTHR44591:SF3">
    <property type="entry name" value="RESPONSE REGULATORY DOMAIN-CONTAINING PROTEIN"/>
    <property type="match status" value="1"/>
</dbReference>
<comment type="caution">
    <text evidence="18">The sequence shown here is derived from an EMBL/GenBank/DDBJ whole genome shotgun (WGS) entry which is preliminary data.</text>
</comment>
<keyword evidence="14 15" id="KW-0479">Metal-binding</keyword>
<dbReference type="SUPFAM" id="SSF52172">
    <property type="entry name" value="CheY-like"/>
    <property type="match status" value="1"/>
</dbReference>
<feature type="binding site" evidence="15">
    <location>
        <position position="12"/>
    </location>
    <ligand>
        <name>Ca(2+)</name>
        <dbReference type="ChEBI" id="CHEBI:29108"/>
    </ligand>
</feature>
<evidence type="ECO:0000256" key="11">
    <source>
        <dbReference type="ARBA" id="ARBA00023159"/>
    </source>
</evidence>
<evidence type="ECO:0000256" key="10">
    <source>
        <dbReference type="ARBA" id="ARBA00023125"/>
    </source>
</evidence>
<evidence type="ECO:0000256" key="6">
    <source>
        <dbReference type="ARBA" id="ARBA00022837"/>
    </source>
</evidence>
<dbReference type="SMART" id="SM00448">
    <property type="entry name" value="REC"/>
    <property type="match status" value="1"/>
</dbReference>
<dbReference type="InterPro" id="IPR014879">
    <property type="entry name" value="Spo0A_C"/>
</dbReference>
<gene>
    <name evidence="18" type="primary">spo0A</name>
    <name evidence="18" type="ORF">IAC74_05180</name>
</gene>
<keyword evidence="5 16" id="KW-0597">Phosphoprotein</keyword>
<evidence type="ECO:0000256" key="12">
    <source>
        <dbReference type="ARBA" id="ARBA00023163"/>
    </source>
</evidence>
<evidence type="ECO:0000256" key="9">
    <source>
        <dbReference type="ARBA" id="ARBA00023015"/>
    </source>
</evidence>
<dbReference type="InterPro" id="IPR011006">
    <property type="entry name" value="CheY-like_superfamily"/>
</dbReference>
<dbReference type="GO" id="GO:0005509">
    <property type="term" value="F:calcium ion binding"/>
    <property type="evidence" value="ECO:0007669"/>
    <property type="project" value="UniProtKB-UniRule"/>
</dbReference>
<evidence type="ECO:0000256" key="8">
    <source>
        <dbReference type="ARBA" id="ARBA00023012"/>
    </source>
</evidence>
<comment type="subcellular location">
    <subcellularLocation>
        <location evidence="1 14">Cytoplasm</location>
    </subcellularLocation>
</comment>
<dbReference type="Pfam" id="PF08769">
    <property type="entry name" value="Spo0A_C"/>
    <property type="match status" value="1"/>
</dbReference>
<proteinExistence type="predicted"/>
<dbReference type="GO" id="GO:0003677">
    <property type="term" value="F:DNA binding"/>
    <property type="evidence" value="ECO:0007669"/>
    <property type="project" value="UniProtKB-KW"/>
</dbReference>
<comment type="cofactor">
    <cofactor evidence="14 15">
        <name>Ca(2+)</name>
        <dbReference type="ChEBI" id="CHEBI:29108"/>
    </cofactor>
    <text evidence="14 15">Binds 1 Ca(2+) ion per subunit.</text>
</comment>
<evidence type="ECO:0000256" key="15">
    <source>
        <dbReference type="PIRSR" id="PIRSR002937-1"/>
    </source>
</evidence>
<accession>A0A9D1SZP9</accession>
<keyword evidence="7 14" id="KW-0749">Sporulation</keyword>
<dbReference type="GO" id="GO:0042173">
    <property type="term" value="P:regulation of sporulation resulting in formation of a cellular spore"/>
    <property type="evidence" value="ECO:0007669"/>
    <property type="project" value="InterPro"/>
</dbReference>
<sequence length="271" mass="30606">MENSISVLLADDCEEFVKSVKDYLDNQEGITVTGVAHDGREAFELIKETKPDVVLLDMIMPYIDGLGVLKKIKNTNLEKEPVCMMLSGVGQERATQKAADLGAQYFMLKPFELDSLTERIREFGGSAPALPAEKAAVAPKQEKNIFGDEPKKRYDREDLEMVVTNIIHEVGVPAHIKGYQFIRSAILMAIDNMEVINHITKQLYPDLAKKFKTTPSRVERAIRHSIEVAWNRGRTETMEKLFGYTINSDKGKPTNSEFIAMIADNVRLRMR</sequence>
<keyword evidence="11 14" id="KW-0010">Activator</keyword>
<evidence type="ECO:0000256" key="16">
    <source>
        <dbReference type="PROSITE-ProRule" id="PRU00169"/>
    </source>
</evidence>
<dbReference type="PANTHER" id="PTHR44591">
    <property type="entry name" value="STRESS RESPONSE REGULATOR PROTEIN 1"/>
    <property type="match status" value="1"/>
</dbReference>
<dbReference type="GO" id="GO:0000160">
    <property type="term" value="P:phosphorelay signal transduction system"/>
    <property type="evidence" value="ECO:0007669"/>
    <property type="project" value="UniProtKB-UniRule"/>
</dbReference>
<dbReference type="InterPro" id="IPR001789">
    <property type="entry name" value="Sig_transdc_resp-reg_receiver"/>
</dbReference>
<evidence type="ECO:0000256" key="14">
    <source>
        <dbReference type="PIRNR" id="PIRNR002937"/>
    </source>
</evidence>
<reference evidence="18" key="2">
    <citation type="journal article" date="2021" name="PeerJ">
        <title>Extensive microbial diversity within the chicken gut microbiome revealed by metagenomics and culture.</title>
        <authorList>
            <person name="Gilroy R."/>
            <person name="Ravi A."/>
            <person name="Getino M."/>
            <person name="Pursley I."/>
            <person name="Horton D.L."/>
            <person name="Alikhan N.F."/>
            <person name="Baker D."/>
            <person name="Gharbi K."/>
            <person name="Hall N."/>
            <person name="Watson M."/>
            <person name="Adriaenssens E.M."/>
            <person name="Foster-Nyarko E."/>
            <person name="Jarju S."/>
            <person name="Secka A."/>
            <person name="Antonio M."/>
            <person name="Oren A."/>
            <person name="Chaudhuri R.R."/>
            <person name="La Ragione R."/>
            <person name="Hildebrand F."/>
            <person name="Pallen M.J."/>
        </authorList>
    </citation>
    <scope>NUCLEOTIDE SEQUENCE</scope>
    <source>
        <strain evidence="18">4920</strain>
    </source>
</reference>
<comment type="function">
    <text evidence="13 14">May play the central regulatory role in sporulation. It may be an element of the effector pathway responsible for the activation of sporulation genes in response to nutritional stress. Spo0A may act in concert with spo0H (a sigma factor) to control the expression of some genes that are critical to the sporulation process.</text>
</comment>
<dbReference type="InterPro" id="IPR036388">
    <property type="entry name" value="WH-like_DNA-bd_sf"/>
</dbReference>
<evidence type="ECO:0000259" key="17">
    <source>
        <dbReference type="PROSITE" id="PS50110"/>
    </source>
</evidence>
<keyword evidence="4 14" id="KW-0678">Repressor</keyword>
<keyword evidence="8 14" id="KW-0902">Two-component regulatory system</keyword>
<feature type="binding site" evidence="15">
    <location>
        <position position="57"/>
    </location>
    <ligand>
        <name>Ca(2+)</name>
        <dbReference type="ChEBI" id="CHEBI:29108"/>
    </ligand>
</feature>
<dbReference type="GO" id="GO:0005737">
    <property type="term" value="C:cytoplasm"/>
    <property type="evidence" value="ECO:0007669"/>
    <property type="project" value="UniProtKB-SubCell"/>
</dbReference>
<dbReference type="Proteomes" id="UP000886743">
    <property type="component" value="Unassembled WGS sequence"/>
</dbReference>
<reference evidence="18" key="1">
    <citation type="submission" date="2020-10" db="EMBL/GenBank/DDBJ databases">
        <authorList>
            <person name="Gilroy R."/>
        </authorList>
    </citation>
    <scope>NUCLEOTIDE SEQUENCE</scope>
    <source>
        <strain evidence="18">4920</strain>
    </source>
</reference>
<dbReference type="PIRSF" id="PIRSF002937">
    <property type="entry name" value="Res_reg_Spo0A"/>
    <property type="match status" value="1"/>
</dbReference>